<organism evidence="5 6">
    <name type="scientific">Maribacter aquimaris</name>
    <dbReference type="NCBI Taxonomy" id="2737171"/>
    <lineage>
        <taxon>Bacteria</taxon>
        <taxon>Pseudomonadati</taxon>
        <taxon>Bacteroidota</taxon>
        <taxon>Flavobacteriia</taxon>
        <taxon>Flavobacteriales</taxon>
        <taxon>Flavobacteriaceae</taxon>
        <taxon>Maribacter</taxon>
    </lineage>
</organism>
<protein>
    <submittedName>
        <fullName evidence="5">Proprotein convertase P-domain-containing protein</fullName>
    </submittedName>
</protein>
<feature type="domain" description="P/Homo B" evidence="4">
    <location>
        <begin position="837"/>
        <end position="987"/>
    </location>
</feature>
<dbReference type="RefSeq" id="WP_188245015.1">
    <property type="nucleotide sequence ID" value="NZ_JABTCF010000013.1"/>
</dbReference>
<dbReference type="InterPro" id="IPR026444">
    <property type="entry name" value="Secre_tail"/>
</dbReference>
<evidence type="ECO:0000256" key="2">
    <source>
        <dbReference type="ARBA" id="ARBA00022729"/>
    </source>
</evidence>
<proteinExistence type="predicted"/>
<dbReference type="InterPro" id="IPR036116">
    <property type="entry name" value="FN3_sf"/>
</dbReference>
<dbReference type="Pfam" id="PF13583">
    <property type="entry name" value="Reprolysin_4"/>
    <property type="match status" value="1"/>
</dbReference>
<gene>
    <name evidence="5" type="ORF">HPE56_17330</name>
</gene>
<dbReference type="SUPFAM" id="SSF49265">
    <property type="entry name" value="Fibronectin type III"/>
    <property type="match status" value="1"/>
</dbReference>
<dbReference type="Gene3D" id="3.40.390.10">
    <property type="entry name" value="Collagenase (Catalytic Domain)"/>
    <property type="match status" value="1"/>
</dbReference>
<dbReference type="Pfam" id="PF01483">
    <property type="entry name" value="P_proprotein"/>
    <property type="match status" value="1"/>
</dbReference>
<comment type="caution">
    <text evidence="5">The sequence shown here is derived from an EMBL/GenBank/DDBJ whole genome shotgun (WGS) entry which is preliminary data.</text>
</comment>
<dbReference type="Proteomes" id="UP001166021">
    <property type="component" value="Unassembled WGS sequence"/>
</dbReference>
<evidence type="ECO:0000313" key="6">
    <source>
        <dbReference type="Proteomes" id="UP001166021"/>
    </source>
</evidence>
<reference evidence="5" key="1">
    <citation type="submission" date="2020-05" db="EMBL/GenBank/DDBJ databases">
        <title>The draft genome sequence of Maribacter sp. ANRC-HE7.</title>
        <authorList>
            <person name="Mu L."/>
        </authorList>
    </citation>
    <scope>NUCLEOTIDE SEQUENCE</scope>
    <source>
        <strain evidence="5">ANRC-HE7</strain>
    </source>
</reference>
<dbReference type="Gene3D" id="2.60.120.260">
    <property type="entry name" value="Galactose-binding domain-like"/>
    <property type="match status" value="1"/>
</dbReference>
<dbReference type="NCBIfam" id="TIGR04183">
    <property type="entry name" value="Por_Secre_tail"/>
    <property type="match status" value="1"/>
</dbReference>
<dbReference type="InterPro" id="IPR002884">
    <property type="entry name" value="P_dom"/>
</dbReference>
<keyword evidence="1" id="KW-0645">Protease</keyword>
<dbReference type="InterPro" id="IPR013783">
    <property type="entry name" value="Ig-like_fold"/>
</dbReference>
<keyword evidence="3" id="KW-0378">Hydrolase</keyword>
<dbReference type="InterPro" id="IPR024079">
    <property type="entry name" value="MetalloPept_cat_dom_sf"/>
</dbReference>
<sequence>MVSKLRLVFSISILFLSFYGYAQRDYWKQESAQTYLKASISNRFNVKKASVFSFDDTVFKRQFKLGKEGKTNTITVGFPNEKGELIDYAIKETPVFSKALADKYPNISSYTGYSLKNDKDKIRVSVSHKGIQAMIIHADKKGNTYIQKTTGNDYIVYSREGISDMDTSFVCETKSSVIQSMPSLTAKQVDEQKLRKFRLAISATGEYTTFHGGTVADALAAINATVTRVNEVFESDLGVTLELVADTDKVIYTDGDTDPYGSDLNSEAQSTITDNIGAANFDIGHLFHKVENSDQNGGNAGYIGAVCVDNKKASGYSSKENPEGDTFDLDFVAHEMGHQFGANHTWSFESEGTQVQAEPGSGTTIMGYAGISGVNNVAMNGDDYFHYYSIFQISEYLDNVDCAETINITNTPPVIVPVADYVIPKSTPFVLTGNATDADLGDVLTYTWEQIDDGVVTQSTFGPTNPSGANFRSQKPSTEPTRYFPKLLSVLSGDLTETNPTVDSSWETLSEVEREMNFALTVRDNAVGGGQVVFDLMKVSVVDHAGPFRVVSQATSQIYTAGTVQNIVWDVAGTNMAPVNVQSVDILLSIDGGLTFTIPLAEDVPNDGDHKVVLPGTPTTTARIMVKARDNIFFAVNKTDFTIEEAEIVLNFTELEYEVCQPNDLITTFNYEAYSGFDEEVTFSVPNPPLGLDITFSPETTSVDALVTVTFSNTASVPEALYDVEIEASSTSVTKSIVLDLRVYDAVFPDATLLAPADGAIDISAKTFLEWEDAASYTSYEVQIATDVLFTDIIETSTVLENTYSPLNLDYETDYYWRVKPINSCGEGSFSAPFGFSTIEYNCTSVVAAEDLEISSIDTPTVISKIAFYDDMALADINVHVELDHTYLADLVVKLISPAGTSVVLLSNSCGDLQNIDATFDDDAPNFICNGDPAISGTIKPIGSLGIFEGESLFGEWTLEINDTAASDGGILKAFSLDVCIEGAFRPDDDQDGVFDDGDDLCLGTPIGAEVDVNGCPVYRFPYNNFSVSLQSEACRDSNDGVIAIAAMETLDYEISVRGNGVDVNDNFTDSYTLGNLMAGTYNVCIGGTDGLQEYEEYCFEVVITQPDDLFVSSKTSYENESTVLTLQGSDNYTVELNGEVVQTKASEITLELQKGNNSLKVYTDLPCQGVYEEAIFLSAKPVVYPNPFVSSTTVFLGASDTNVRVAVFTVEGRFVRAETYRFNGSELPLDLSTLPSGVYIVKFSGEHIKGTSKVIKL</sequence>
<accession>A0ABR7V8D5</accession>
<dbReference type="EMBL" id="JABTCF010000013">
    <property type="protein sequence ID" value="MBD0779567.1"/>
    <property type="molecule type" value="Genomic_DNA"/>
</dbReference>
<dbReference type="Pfam" id="PF18962">
    <property type="entry name" value="Por_Secre_tail"/>
    <property type="match status" value="1"/>
</dbReference>
<evidence type="ECO:0000259" key="4">
    <source>
        <dbReference type="PROSITE" id="PS51829"/>
    </source>
</evidence>
<evidence type="ECO:0000256" key="3">
    <source>
        <dbReference type="ARBA" id="ARBA00022801"/>
    </source>
</evidence>
<dbReference type="SUPFAM" id="SSF49785">
    <property type="entry name" value="Galactose-binding domain-like"/>
    <property type="match status" value="1"/>
</dbReference>
<evidence type="ECO:0000313" key="5">
    <source>
        <dbReference type="EMBL" id="MBD0779567.1"/>
    </source>
</evidence>
<dbReference type="PROSITE" id="PS51829">
    <property type="entry name" value="P_HOMO_B"/>
    <property type="match status" value="1"/>
</dbReference>
<name>A0ABR7V8D5_9FLAO</name>
<keyword evidence="2" id="KW-0732">Signal</keyword>
<evidence type="ECO:0000256" key="1">
    <source>
        <dbReference type="ARBA" id="ARBA00022670"/>
    </source>
</evidence>
<dbReference type="Gene3D" id="2.60.40.10">
    <property type="entry name" value="Immunoglobulins"/>
    <property type="match status" value="1"/>
</dbReference>
<dbReference type="SUPFAM" id="SSF55486">
    <property type="entry name" value="Metalloproteases ('zincins'), catalytic domain"/>
    <property type="match status" value="1"/>
</dbReference>
<keyword evidence="6" id="KW-1185">Reference proteome</keyword>
<dbReference type="InterPro" id="IPR008979">
    <property type="entry name" value="Galactose-bd-like_sf"/>
</dbReference>